<geneLocation type="plasmid" evidence="3"/>
<name>A0A9Q6S8N6_9BURK</name>
<feature type="domain" description="DUF4123" evidence="1">
    <location>
        <begin position="46"/>
        <end position="148"/>
    </location>
</feature>
<dbReference type="AlphaFoldDB" id="A0A9Q6S8N6"/>
<evidence type="ECO:0000313" key="3">
    <source>
        <dbReference type="Proteomes" id="UP000509548"/>
    </source>
</evidence>
<proteinExistence type="predicted"/>
<dbReference type="Pfam" id="PF13503">
    <property type="entry name" value="DUF4123"/>
    <property type="match status" value="1"/>
</dbReference>
<evidence type="ECO:0000259" key="1">
    <source>
        <dbReference type="Pfam" id="PF13503"/>
    </source>
</evidence>
<evidence type="ECO:0000313" key="2">
    <source>
        <dbReference type="EMBL" id="QLB66835.1"/>
    </source>
</evidence>
<dbReference type="RefSeq" id="WP_107201433.1">
    <property type="nucleotide sequence ID" value="NZ_JAKUCO010000008.1"/>
</dbReference>
<protein>
    <recommendedName>
        <fullName evidence="1">DUF4123 domain-containing protein</fullName>
    </recommendedName>
</protein>
<dbReference type="EMBL" id="CP015960">
    <property type="protein sequence ID" value="QLB66835.1"/>
    <property type="molecule type" value="Genomic_DNA"/>
</dbReference>
<keyword evidence="2" id="KW-0614">Plasmid</keyword>
<gene>
    <name evidence="2" type="ORF">A9O66_30395</name>
</gene>
<sequence length="261" mass="29210">MTADALEQEIVGFLARDAGRPLYAFVYGVAYPTLFSALAGRARGFPATSNIELVFDAPDDTGARQFGPFVIPIEPSRRDVVRELCEKCVEDPRGLSLIVSPLSLQRLVEAIRNRLDAVCDDGTEWQVKLFDTRVIPVLAQALTQAQLTSYLAMVDEWWYLDRKRSLQKVIHGFQANADHRSPLRLNDRQVSIFTDAGLTDSILYMLAQTDDDLLAMIDESTRYDIVANALHGATEREKNSSLLLADRARCALIAFCEEKLE</sequence>
<organism evidence="2 3">
    <name type="scientific">Paraburkholderia caribensis</name>
    <dbReference type="NCBI Taxonomy" id="75105"/>
    <lineage>
        <taxon>Bacteria</taxon>
        <taxon>Pseudomonadati</taxon>
        <taxon>Pseudomonadota</taxon>
        <taxon>Betaproteobacteria</taxon>
        <taxon>Burkholderiales</taxon>
        <taxon>Burkholderiaceae</taxon>
        <taxon>Paraburkholderia</taxon>
    </lineage>
</organism>
<dbReference type="InterPro" id="IPR025391">
    <property type="entry name" value="DUF4123"/>
</dbReference>
<accession>A0A9Q6S8N6</accession>
<dbReference type="Proteomes" id="UP000509548">
    <property type="component" value="Plasmid unnamed"/>
</dbReference>
<reference evidence="2 3" key="1">
    <citation type="journal article" date="2014" name="Genome Announc.">
        <title>Draft Genome Sequence of the Haloacid-Degrading Burkholderia caribensis Strain MBA4.</title>
        <authorList>
            <person name="Pan Y."/>
            <person name="Kong K.F."/>
            <person name="Tsang J.S."/>
        </authorList>
    </citation>
    <scope>NUCLEOTIDE SEQUENCE [LARGE SCALE GENOMIC DNA]</scope>
    <source>
        <strain evidence="2 3">852011</strain>
    </source>
</reference>